<evidence type="ECO:0000256" key="9">
    <source>
        <dbReference type="ARBA" id="ARBA00023008"/>
    </source>
</evidence>
<evidence type="ECO:0000259" key="15">
    <source>
        <dbReference type="PROSITE" id="PS51007"/>
    </source>
</evidence>
<evidence type="ECO:0000313" key="16">
    <source>
        <dbReference type="EMBL" id="GGB99571.1"/>
    </source>
</evidence>
<organism evidence="16 17">
    <name type="scientific">Pseudoduganella buxea</name>
    <dbReference type="NCBI Taxonomy" id="1949069"/>
    <lineage>
        <taxon>Bacteria</taxon>
        <taxon>Pseudomonadati</taxon>
        <taxon>Pseudomonadota</taxon>
        <taxon>Betaproteobacteria</taxon>
        <taxon>Burkholderiales</taxon>
        <taxon>Oxalobacteraceae</taxon>
        <taxon>Telluria group</taxon>
        <taxon>Pseudoduganella</taxon>
    </lineage>
</organism>
<feature type="domain" description="Cytochrome oxidase subunit II copper A binding" evidence="14">
    <location>
        <begin position="87"/>
        <end position="203"/>
    </location>
</feature>
<dbReference type="InterPro" id="IPR009056">
    <property type="entry name" value="Cyt_c-like_dom"/>
</dbReference>
<keyword evidence="6 12" id="KW-0479">Metal-binding</keyword>
<dbReference type="PROSITE" id="PS51007">
    <property type="entry name" value="CYTC"/>
    <property type="match status" value="1"/>
</dbReference>
<keyword evidence="17" id="KW-1185">Reference proteome</keyword>
<evidence type="ECO:0000256" key="12">
    <source>
        <dbReference type="PROSITE-ProRule" id="PRU00433"/>
    </source>
</evidence>
<keyword evidence="9" id="KW-0186">Copper</keyword>
<feature type="transmembrane region" description="Helical" evidence="13">
    <location>
        <begin position="20"/>
        <end position="41"/>
    </location>
</feature>
<dbReference type="Gene3D" id="2.60.40.420">
    <property type="entry name" value="Cupredoxins - blue copper proteins"/>
    <property type="match status" value="1"/>
</dbReference>
<keyword evidence="10 13" id="KW-0472">Membrane</keyword>
<comment type="caution">
    <text evidence="16">The sequence shown here is derived from an EMBL/GenBank/DDBJ whole genome shotgun (WGS) entry which is preliminary data.</text>
</comment>
<reference evidence="17" key="1">
    <citation type="journal article" date="2019" name="Int. J. Syst. Evol. Microbiol.">
        <title>The Global Catalogue of Microorganisms (GCM) 10K type strain sequencing project: providing services to taxonomists for standard genome sequencing and annotation.</title>
        <authorList>
            <consortium name="The Broad Institute Genomics Platform"/>
            <consortium name="The Broad Institute Genome Sequencing Center for Infectious Disease"/>
            <person name="Wu L."/>
            <person name="Ma J."/>
        </authorList>
    </citation>
    <scope>NUCLEOTIDE SEQUENCE [LARGE SCALE GENOMIC DNA]</scope>
    <source>
        <strain evidence="17">CGMCC 1.15931</strain>
    </source>
</reference>
<dbReference type="InterPro" id="IPR008972">
    <property type="entry name" value="Cupredoxin"/>
</dbReference>
<evidence type="ECO:0000256" key="3">
    <source>
        <dbReference type="ARBA" id="ARBA00007866"/>
    </source>
</evidence>
<dbReference type="Pfam" id="PF00034">
    <property type="entry name" value="Cytochrom_C"/>
    <property type="match status" value="1"/>
</dbReference>
<feature type="transmembrane region" description="Helical" evidence="13">
    <location>
        <begin position="53"/>
        <end position="73"/>
    </location>
</feature>
<dbReference type="InterPro" id="IPR045187">
    <property type="entry name" value="CcO_II"/>
</dbReference>
<evidence type="ECO:0000256" key="6">
    <source>
        <dbReference type="ARBA" id="ARBA00022723"/>
    </source>
</evidence>
<gene>
    <name evidence="16" type="ORF">GCM10011572_21880</name>
</gene>
<dbReference type="SUPFAM" id="SSF46626">
    <property type="entry name" value="Cytochrome c"/>
    <property type="match status" value="1"/>
</dbReference>
<evidence type="ECO:0000256" key="4">
    <source>
        <dbReference type="ARBA" id="ARBA00022448"/>
    </source>
</evidence>
<evidence type="ECO:0000256" key="5">
    <source>
        <dbReference type="ARBA" id="ARBA00022617"/>
    </source>
</evidence>
<name>A0ABQ1KJH8_9BURK</name>
<dbReference type="EMBL" id="BMKG01000008">
    <property type="protein sequence ID" value="GGB99571.1"/>
    <property type="molecule type" value="Genomic_DNA"/>
</dbReference>
<evidence type="ECO:0000256" key="7">
    <source>
        <dbReference type="ARBA" id="ARBA00022982"/>
    </source>
</evidence>
<evidence type="ECO:0000256" key="8">
    <source>
        <dbReference type="ARBA" id="ARBA00023004"/>
    </source>
</evidence>
<dbReference type="SUPFAM" id="SSF49503">
    <property type="entry name" value="Cupredoxins"/>
    <property type="match status" value="1"/>
</dbReference>
<keyword evidence="4" id="KW-0813">Transport</keyword>
<evidence type="ECO:0000256" key="1">
    <source>
        <dbReference type="ARBA" id="ARBA00004370"/>
    </source>
</evidence>
<keyword evidence="13" id="KW-1133">Transmembrane helix</keyword>
<sequence length="316" mass="33182">MTGSMLDPASPDAIVIGRLGWAMFAAAAVILAALTWLALAALRGRRRPVATRWWIVGGGLAFPVVGLTVLLAWSSVTTARLAHVTSQTPLRIAVTGKMWWWDIRYTDPATGREFATANELHIPVGQPVYLSLGSGDVIHAFWVPALAGKVDMVPGRLHGLVLHALRAGVYRGQCAEYCGEQHARMALDVVARPPEEFARWLAGQAGPASEAAGPASGATLARGREVFLAQRCNACHAVRGVTDGAGMAAAVTAGPDLTHVGSRRRIAAGTLPNHVGTLAGWVADPQAIKPGARMPATRGLSGADLRALAAWLEALK</sequence>
<dbReference type="InterPro" id="IPR001505">
    <property type="entry name" value="Copper_CuA"/>
</dbReference>
<accession>A0ABQ1KJH8</accession>
<keyword evidence="7" id="KW-0249">Electron transport</keyword>
<dbReference type="PANTHER" id="PTHR22888:SF9">
    <property type="entry name" value="CYTOCHROME C OXIDASE SUBUNIT 2"/>
    <property type="match status" value="1"/>
</dbReference>
<comment type="catalytic activity">
    <reaction evidence="11">
        <text>4 Fe(II)-[cytochrome c] + O2 + 8 H(+)(in) = 4 Fe(III)-[cytochrome c] + 2 H2O + 4 H(+)(out)</text>
        <dbReference type="Rhea" id="RHEA:11436"/>
        <dbReference type="Rhea" id="RHEA-COMP:10350"/>
        <dbReference type="Rhea" id="RHEA-COMP:14399"/>
        <dbReference type="ChEBI" id="CHEBI:15377"/>
        <dbReference type="ChEBI" id="CHEBI:15378"/>
        <dbReference type="ChEBI" id="CHEBI:15379"/>
        <dbReference type="ChEBI" id="CHEBI:29033"/>
        <dbReference type="ChEBI" id="CHEBI:29034"/>
        <dbReference type="EC" id="7.1.1.9"/>
    </reaction>
</comment>
<protein>
    <submittedName>
        <fullName evidence="16">Cytochrome c oxidase subunit II</fullName>
    </submittedName>
</protein>
<dbReference type="InterPro" id="IPR036909">
    <property type="entry name" value="Cyt_c-like_dom_sf"/>
</dbReference>
<dbReference type="PROSITE" id="PS00078">
    <property type="entry name" value="COX2"/>
    <property type="match status" value="1"/>
</dbReference>
<comment type="subcellular location">
    <subcellularLocation>
        <location evidence="1">Membrane</location>
    </subcellularLocation>
    <subcellularLocation>
        <location evidence="2">Periplasm</location>
    </subcellularLocation>
</comment>
<comment type="similarity">
    <text evidence="3">Belongs to the cytochrome c oxidase subunit 2 family.</text>
</comment>
<dbReference type="InterPro" id="IPR034236">
    <property type="entry name" value="CuRO_CcO_Caa3_II"/>
</dbReference>
<dbReference type="Proteomes" id="UP000622638">
    <property type="component" value="Unassembled WGS sequence"/>
</dbReference>
<dbReference type="RefSeq" id="WP_188915957.1">
    <property type="nucleotide sequence ID" value="NZ_BMKG01000008.1"/>
</dbReference>
<evidence type="ECO:0000259" key="14">
    <source>
        <dbReference type="PROSITE" id="PS50857"/>
    </source>
</evidence>
<keyword evidence="8 12" id="KW-0408">Iron</keyword>
<keyword evidence="5 12" id="KW-0349">Heme</keyword>
<proteinExistence type="inferred from homology"/>
<evidence type="ECO:0000256" key="10">
    <source>
        <dbReference type="ARBA" id="ARBA00023136"/>
    </source>
</evidence>
<keyword evidence="13" id="KW-0812">Transmembrane</keyword>
<dbReference type="InterPro" id="IPR002429">
    <property type="entry name" value="CcO_II-like_C"/>
</dbReference>
<evidence type="ECO:0000256" key="11">
    <source>
        <dbReference type="ARBA" id="ARBA00047816"/>
    </source>
</evidence>
<dbReference type="PROSITE" id="PS50857">
    <property type="entry name" value="COX2_CUA"/>
    <property type="match status" value="1"/>
</dbReference>
<evidence type="ECO:0000256" key="2">
    <source>
        <dbReference type="ARBA" id="ARBA00004418"/>
    </source>
</evidence>
<dbReference type="CDD" id="cd04213">
    <property type="entry name" value="CuRO_CcO_Caa3_II"/>
    <property type="match status" value="1"/>
</dbReference>
<evidence type="ECO:0000313" key="17">
    <source>
        <dbReference type="Proteomes" id="UP000622638"/>
    </source>
</evidence>
<dbReference type="PANTHER" id="PTHR22888">
    <property type="entry name" value="CYTOCHROME C OXIDASE, SUBUNIT II"/>
    <property type="match status" value="1"/>
</dbReference>
<dbReference type="Pfam" id="PF00116">
    <property type="entry name" value="COX2"/>
    <property type="match status" value="1"/>
</dbReference>
<evidence type="ECO:0000256" key="13">
    <source>
        <dbReference type="SAM" id="Phobius"/>
    </source>
</evidence>
<feature type="domain" description="Cytochrome c" evidence="15">
    <location>
        <begin position="218"/>
        <end position="316"/>
    </location>
</feature>